<keyword evidence="2" id="KW-1185">Reference proteome</keyword>
<dbReference type="OrthoDB" id="1067077at2"/>
<name>A0A5M8QSB6_9BACT</name>
<accession>A0A5M8QSB6</accession>
<organism evidence="1 2">
    <name type="scientific">Dyadobacter flavalbus</name>
    <dbReference type="NCBI Taxonomy" id="2579942"/>
    <lineage>
        <taxon>Bacteria</taxon>
        <taxon>Pseudomonadati</taxon>
        <taxon>Bacteroidota</taxon>
        <taxon>Cytophagia</taxon>
        <taxon>Cytophagales</taxon>
        <taxon>Spirosomataceae</taxon>
        <taxon>Dyadobacter</taxon>
    </lineage>
</organism>
<protein>
    <submittedName>
        <fullName evidence="1">Uncharacterized protein</fullName>
    </submittedName>
</protein>
<reference evidence="1 2" key="1">
    <citation type="submission" date="2019-05" db="EMBL/GenBank/DDBJ databases">
        <authorList>
            <person name="Qu J.-H."/>
        </authorList>
    </citation>
    <scope>NUCLEOTIDE SEQUENCE [LARGE SCALE GENOMIC DNA]</scope>
    <source>
        <strain evidence="1 2">NS28</strain>
    </source>
</reference>
<gene>
    <name evidence="1" type="ORF">FEM33_20415</name>
</gene>
<evidence type="ECO:0000313" key="1">
    <source>
        <dbReference type="EMBL" id="KAA6437082.1"/>
    </source>
</evidence>
<proteinExistence type="predicted"/>
<dbReference type="RefSeq" id="WP_139013840.1">
    <property type="nucleotide sequence ID" value="NZ_VBSN01000059.1"/>
</dbReference>
<sequence>MGDSTLLKVDKIKIVVPKTLLSAQFFGSEKDELARIFNLWRNVIHLEEFFEENYSDLSAKYYNIHSVEEAVFKTIEQATSFRNLIIQHANSNNENNLSKLFVPYHNSSVSLARESSKAKNSWLRIYAIRLDYNLFIVSGGAIKLTRRMDRNHLQIEDKKMKILQAYLKANHIDSGDDYGYIDLV</sequence>
<dbReference type="EMBL" id="VBSN01000059">
    <property type="protein sequence ID" value="KAA6437082.1"/>
    <property type="molecule type" value="Genomic_DNA"/>
</dbReference>
<dbReference type="AlphaFoldDB" id="A0A5M8QSB6"/>
<comment type="caution">
    <text evidence="1">The sequence shown here is derived from an EMBL/GenBank/DDBJ whole genome shotgun (WGS) entry which is preliminary data.</text>
</comment>
<evidence type="ECO:0000313" key="2">
    <source>
        <dbReference type="Proteomes" id="UP000323994"/>
    </source>
</evidence>
<dbReference type="Proteomes" id="UP000323994">
    <property type="component" value="Unassembled WGS sequence"/>
</dbReference>